<dbReference type="KEGG" id="csn:Cyast_0207"/>
<evidence type="ECO:0000256" key="4">
    <source>
        <dbReference type="ARBA" id="ARBA00023163"/>
    </source>
</evidence>
<dbReference type="InterPro" id="IPR036388">
    <property type="entry name" value="WH-like_DNA-bd_sf"/>
</dbReference>
<dbReference type="Pfam" id="PF00126">
    <property type="entry name" value="HTH_1"/>
    <property type="match status" value="1"/>
</dbReference>
<dbReference type="EMBL" id="CP003940">
    <property type="protein sequence ID" value="AFZ46189.1"/>
    <property type="molecule type" value="Genomic_DNA"/>
</dbReference>
<dbReference type="SUPFAM" id="SSF46785">
    <property type="entry name" value="Winged helix' DNA-binding domain"/>
    <property type="match status" value="1"/>
</dbReference>
<dbReference type="AlphaFoldDB" id="K9YH79"/>
<accession>K9YH79</accession>
<protein>
    <submittedName>
        <fullName evidence="6">Transcriptional regulator, LysR family</fullName>
    </submittedName>
</protein>
<evidence type="ECO:0000256" key="2">
    <source>
        <dbReference type="ARBA" id="ARBA00023015"/>
    </source>
</evidence>
<keyword evidence="2" id="KW-0805">Transcription regulation</keyword>
<organism evidence="6 7">
    <name type="scientific">Cyanobacterium stanieri (strain ATCC 29140 / PCC 7202)</name>
    <dbReference type="NCBI Taxonomy" id="292563"/>
    <lineage>
        <taxon>Bacteria</taxon>
        <taxon>Bacillati</taxon>
        <taxon>Cyanobacteriota</taxon>
        <taxon>Cyanophyceae</taxon>
        <taxon>Oscillatoriophycideae</taxon>
        <taxon>Chroococcales</taxon>
        <taxon>Geminocystaceae</taxon>
        <taxon>Cyanobacterium</taxon>
    </lineage>
</organism>
<dbReference type="Pfam" id="PF03466">
    <property type="entry name" value="LysR_substrate"/>
    <property type="match status" value="1"/>
</dbReference>
<reference evidence="7" key="1">
    <citation type="journal article" date="2013" name="Proc. Natl. Acad. Sci. U.S.A.">
        <title>Improving the coverage of the cyanobacterial phylum using diversity-driven genome sequencing.</title>
        <authorList>
            <person name="Shih P.M."/>
            <person name="Wu D."/>
            <person name="Latifi A."/>
            <person name="Axen S.D."/>
            <person name="Fewer D.P."/>
            <person name="Talla E."/>
            <person name="Calteau A."/>
            <person name="Cai F."/>
            <person name="Tandeau de Marsac N."/>
            <person name="Rippka R."/>
            <person name="Herdman M."/>
            <person name="Sivonen K."/>
            <person name="Coursin T."/>
            <person name="Laurent T."/>
            <person name="Goodwin L."/>
            <person name="Nolan M."/>
            <person name="Davenport K.W."/>
            <person name="Han C.S."/>
            <person name="Rubin E.M."/>
            <person name="Eisen J.A."/>
            <person name="Woyke T."/>
            <person name="Gugger M."/>
            <person name="Kerfeld C.A."/>
        </authorList>
    </citation>
    <scope>NUCLEOTIDE SEQUENCE [LARGE SCALE GENOMIC DNA]</scope>
    <source>
        <strain evidence="7">ATCC 29140 / PCC 7202</strain>
    </source>
</reference>
<evidence type="ECO:0000256" key="3">
    <source>
        <dbReference type="ARBA" id="ARBA00023125"/>
    </source>
</evidence>
<dbReference type="Gene3D" id="3.40.190.290">
    <property type="match status" value="1"/>
</dbReference>
<dbReference type="BioCyc" id="CSTA292563:G1353-208-MONOMER"/>
<dbReference type="PANTHER" id="PTHR30126">
    <property type="entry name" value="HTH-TYPE TRANSCRIPTIONAL REGULATOR"/>
    <property type="match status" value="1"/>
</dbReference>
<dbReference type="PROSITE" id="PS50931">
    <property type="entry name" value="HTH_LYSR"/>
    <property type="match status" value="1"/>
</dbReference>
<gene>
    <name evidence="6" type="ordered locus">Cyast_0207</name>
</gene>
<keyword evidence="7" id="KW-1185">Reference proteome</keyword>
<dbReference type="Proteomes" id="UP000010483">
    <property type="component" value="Chromosome"/>
</dbReference>
<dbReference type="CDD" id="cd08419">
    <property type="entry name" value="PBP2_CbbR_RubisCO_like"/>
    <property type="match status" value="1"/>
</dbReference>
<dbReference type="STRING" id="292563.Cyast_0207"/>
<dbReference type="eggNOG" id="COG0583">
    <property type="taxonomic scope" value="Bacteria"/>
</dbReference>
<dbReference type="Gene3D" id="1.10.10.10">
    <property type="entry name" value="Winged helix-like DNA-binding domain superfamily/Winged helix DNA-binding domain"/>
    <property type="match status" value="1"/>
</dbReference>
<dbReference type="HOGENOM" id="CLU_039613_6_1_3"/>
<keyword evidence="4" id="KW-0804">Transcription</keyword>
<dbReference type="SUPFAM" id="SSF53850">
    <property type="entry name" value="Periplasmic binding protein-like II"/>
    <property type="match status" value="1"/>
</dbReference>
<dbReference type="InterPro" id="IPR005119">
    <property type="entry name" value="LysR_subst-bd"/>
</dbReference>
<feature type="domain" description="HTH lysR-type" evidence="5">
    <location>
        <begin position="1"/>
        <end position="61"/>
    </location>
</feature>
<proteinExistence type="inferred from homology"/>
<dbReference type="PRINTS" id="PR00039">
    <property type="entry name" value="HTHLYSR"/>
</dbReference>
<evidence type="ECO:0000259" key="5">
    <source>
        <dbReference type="PROSITE" id="PS50931"/>
    </source>
</evidence>
<dbReference type="InterPro" id="IPR036390">
    <property type="entry name" value="WH_DNA-bd_sf"/>
</dbReference>
<keyword evidence="3" id="KW-0238">DNA-binding</keyword>
<dbReference type="PATRIC" id="fig|292563.3.peg.218"/>
<evidence type="ECO:0000313" key="6">
    <source>
        <dbReference type="EMBL" id="AFZ46189.1"/>
    </source>
</evidence>
<dbReference type="GO" id="GO:0003700">
    <property type="term" value="F:DNA-binding transcription factor activity"/>
    <property type="evidence" value="ECO:0007669"/>
    <property type="project" value="InterPro"/>
</dbReference>
<evidence type="ECO:0000256" key="1">
    <source>
        <dbReference type="ARBA" id="ARBA00009437"/>
    </source>
</evidence>
<sequence>MIHATLHQLKVFETTARLQSFTKAAEELSIKQPTVSSQIKQLTQTVGLPLFEQIGKQLYLTNAGEELLSTCHDIFARLDNFEMTVADLKGVKEGKLCLTVVTTGKYFIPRLLGSFCQIYPHVDVSLQVTNHHQIHQRMLENKDDLYILSKPPEDIDLERRAFLDNPLVVVAPKNHILSNQKNIPLSKLQNFPFILREVGSNTRKVIHKIFDDHNLEIQVRLELGSNEAIKQAIIGGLGLSVLSKHTLTSSCYEELCILDVETFPIHESWYVTHLSGKKLSVVAQTFLDYLLVESENYTADRQYDLAHSHH</sequence>
<comment type="similarity">
    <text evidence="1">Belongs to the LysR transcriptional regulatory family.</text>
</comment>
<dbReference type="InterPro" id="IPR000847">
    <property type="entry name" value="LysR_HTH_N"/>
</dbReference>
<dbReference type="PANTHER" id="PTHR30126:SF5">
    <property type="entry name" value="HTH-TYPE TRANSCRIPTIONAL ACTIVATOR CMPR"/>
    <property type="match status" value="1"/>
</dbReference>
<name>K9YH79_CYASC</name>
<dbReference type="GO" id="GO:0000976">
    <property type="term" value="F:transcription cis-regulatory region binding"/>
    <property type="evidence" value="ECO:0007669"/>
    <property type="project" value="TreeGrafter"/>
</dbReference>
<evidence type="ECO:0000313" key="7">
    <source>
        <dbReference type="Proteomes" id="UP000010483"/>
    </source>
</evidence>